<comment type="caution">
    <text evidence="2">The sequence shown here is derived from an EMBL/GenBank/DDBJ whole genome shotgun (WGS) entry which is preliminary data.</text>
</comment>
<protein>
    <submittedName>
        <fullName evidence="2">Uncharacterized protein</fullName>
    </submittedName>
</protein>
<keyword evidence="3" id="KW-1185">Reference proteome</keyword>
<keyword evidence="1" id="KW-0472">Membrane</keyword>
<keyword evidence="1" id="KW-0812">Transmembrane</keyword>
<gene>
    <name evidence="2" type="ORF">G6N76_15770</name>
</gene>
<name>A0A6M1S733_9HYPH</name>
<feature type="transmembrane region" description="Helical" evidence="1">
    <location>
        <begin position="12"/>
        <end position="29"/>
    </location>
</feature>
<dbReference type="AlphaFoldDB" id="A0A6M1S733"/>
<dbReference type="EMBL" id="JAAKZH010000004">
    <property type="protein sequence ID" value="NGO65127.1"/>
    <property type="molecule type" value="Genomic_DNA"/>
</dbReference>
<evidence type="ECO:0000256" key="1">
    <source>
        <dbReference type="SAM" id="Phobius"/>
    </source>
</evidence>
<dbReference type="RefSeq" id="WP_163902525.1">
    <property type="nucleotide sequence ID" value="NZ_CP048427.1"/>
</dbReference>
<evidence type="ECO:0000313" key="2">
    <source>
        <dbReference type="EMBL" id="NGO65127.1"/>
    </source>
</evidence>
<keyword evidence="1" id="KW-1133">Transmembrane helix</keyword>
<evidence type="ECO:0000313" key="3">
    <source>
        <dbReference type="Proteomes" id="UP000477849"/>
    </source>
</evidence>
<sequence>MRMHNRISGSHFTGLVLVCLSLAVMYLSFQDLRQRLRFVDAGRLASWIERGGIVGSETILRTGGRLESLTAQGVCQSDAVKAGATLALSRLDHTDQINAFPQWVETADRTDAYLVHALSCLPTNGNLWLRLAMVRHAVAEVPASLEHLVQLSQLYAPAEADVLRARLLMFNRLSPVGMSALAPIWKTDVNVACGQHYSWAVRGLPPARGEIRTYLSELTANGSAFDWCKPS</sequence>
<accession>A0A6M1S733</accession>
<organism evidence="2 3">
    <name type="scientific">Rhizobium daejeonense</name>
    <dbReference type="NCBI Taxonomy" id="240521"/>
    <lineage>
        <taxon>Bacteria</taxon>
        <taxon>Pseudomonadati</taxon>
        <taxon>Pseudomonadota</taxon>
        <taxon>Alphaproteobacteria</taxon>
        <taxon>Hyphomicrobiales</taxon>
        <taxon>Rhizobiaceae</taxon>
        <taxon>Rhizobium/Agrobacterium group</taxon>
        <taxon>Rhizobium</taxon>
    </lineage>
</organism>
<reference evidence="2 3" key="1">
    <citation type="submission" date="2020-02" db="EMBL/GenBank/DDBJ databases">
        <title>Genome sequence of the type strain CCBAU10050 of Rhizobium daejeonense.</title>
        <authorList>
            <person name="Gao J."/>
            <person name="Sun J."/>
        </authorList>
    </citation>
    <scope>NUCLEOTIDE SEQUENCE [LARGE SCALE GENOMIC DNA]</scope>
    <source>
        <strain evidence="2 3">CCBAU10050</strain>
    </source>
</reference>
<proteinExistence type="predicted"/>
<dbReference type="Proteomes" id="UP000477849">
    <property type="component" value="Unassembled WGS sequence"/>
</dbReference>